<dbReference type="GO" id="GO:0005886">
    <property type="term" value="C:plasma membrane"/>
    <property type="evidence" value="ECO:0007669"/>
    <property type="project" value="TreeGrafter"/>
</dbReference>
<dbReference type="Gene3D" id="3.40.50.620">
    <property type="entry name" value="HUPs"/>
    <property type="match status" value="1"/>
</dbReference>
<reference evidence="3" key="1">
    <citation type="journal article" date="2014" name="Int. J. Syst. Evol. Microbiol.">
        <title>Complete genome sequence of Corynebacterium casei LMG S-19264T (=DSM 44701T), isolated from a smear-ripened cheese.</title>
        <authorList>
            <consortium name="US DOE Joint Genome Institute (JGI-PGF)"/>
            <person name="Walter F."/>
            <person name="Albersmeier A."/>
            <person name="Kalinowski J."/>
            <person name="Ruckert C."/>
        </authorList>
    </citation>
    <scope>NUCLEOTIDE SEQUENCE</scope>
    <source>
        <strain evidence="3">KCTC 22169</strain>
    </source>
</reference>
<sequence>MILRYLLKGMILPPFLQLLMLLAALLFWRWRPRLARWLTALSIVSLWLLATPMVANGLLESLETRHDFLTPEQADRTDAQAIVILAAGVVTNAHEYGQPMASNHTLMRLRYGAYLQRRTDLPILVSGGSVFGETDETLAGIMARELETLYRVPVRWREQNSRTTHENATYSAEMLAEAGIDRILLVTEAFHMPRSVQAFENQGLEVIPAPTTSYGMTDTGILGLTPSALALNGSSMAIHEYLGMLAYRVLY</sequence>
<feature type="transmembrane region" description="Helical" evidence="1">
    <location>
        <begin position="12"/>
        <end position="31"/>
    </location>
</feature>
<dbReference type="Proteomes" id="UP000626148">
    <property type="component" value="Unassembled WGS sequence"/>
</dbReference>
<dbReference type="InterPro" id="IPR051599">
    <property type="entry name" value="Cell_Envelope_Assoc"/>
</dbReference>
<keyword evidence="1" id="KW-0472">Membrane</keyword>
<dbReference type="GO" id="GO:0000270">
    <property type="term" value="P:peptidoglycan metabolic process"/>
    <property type="evidence" value="ECO:0007669"/>
    <property type="project" value="TreeGrafter"/>
</dbReference>
<feature type="domain" description="DUF218" evidence="2">
    <location>
        <begin position="80"/>
        <end position="243"/>
    </location>
</feature>
<dbReference type="Pfam" id="PF02698">
    <property type="entry name" value="DUF218"/>
    <property type="match status" value="1"/>
</dbReference>
<keyword evidence="1" id="KW-1133">Transmembrane helix</keyword>
<dbReference type="RefSeq" id="WP_189609136.1">
    <property type="nucleotide sequence ID" value="NZ_BMXR01000006.1"/>
</dbReference>
<dbReference type="AlphaFoldDB" id="A0A918KA73"/>
<evidence type="ECO:0000313" key="3">
    <source>
        <dbReference type="EMBL" id="GGX56695.1"/>
    </source>
</evidence>
<dbReference type="GO" id="GO:0043164">
    <property type="term" value="P:Gram-negative-bacterium-type cell wall biogenesis"/>
    <property type="evidence" value="ECO:0007669"/>
    <property type="project" value="TreeGrafter"/>
</dbReference>
<organism evidence="3 4">
    <name type="scientific">Saccharospirillum salsuginis</name>
    <dbReference type="NCBI Taxonomy" id="418750"/>
    <lineage>
        <taxon>Bacteria</taxon>
        <taxon>Pseudomonadati</taxon>
        <taxon>Pseudomonadota</taxon>
        <taxon>Gammaproteobacteria</taxon>
        <taxon>Oceanospirillales</taxon>
        <taxon>Saccharospirillaceae</taxon>
        <taxon>Saccharospirillum</taxon>
    </lineage>
</organism>
<dbReference type="EMBL" id="BMXR01000006">
    <property type="protein sequence ID" value="GGX56695.1"/>
    <property type="molecule type" value="Genomic_DNA"/>
</dbReference>
<dbReference type="PANTHER" id="PTHR30336">
    <property type="entry name" value="INNER MEMBRANE PROTEIN, PROBABLE PERMEASE"/>
    <property type="match status" value="1"/>
</dbReference>
<feature type="transmembrane region" description="Helical" evidence="1">
    <location>
        <begin position="37"/>
        <end position="59"/>
    </location>
</feature>
<accession>A0A918KA73</accession>
<proteinExistence type="predicted"/>
<dbReference type="PANTHER" id="PTHR30336:SF4">
    <property type="entry name" value="ENVELOPE BIOGENESIS FACTOR ELYC"/>
    <property type="match status" value="1"/>
</dbReference>
<dbReference type="CDD" id="cd06259">
    <property type="entry name" value="YdcF-like"/>
    <property type="match status" value="1"/>
</dbReference>
<reference evidence="3" key="2">
    <citation type="submission" date="2020-09" db="EMBL/GenBank/DDBJ databases">
        <authorList>
            <person name="Sun Q."/>
            <person name="Kim S."/>
        </authorList>
    </citation>
    <scope>NUCLEOTIDE SEQUENCE</scope>
    <source>
        <strain evidence="3">KCTC 22169</strain>
    </source>
</reference>
<comment type="caution">
    <text evidence="3">The sequence shown here is derived from an EMBL/GenBank/DDBJ whole genome shotgun (WGS) entry which is preliminary data.</text>
</comment>
<keyword evidence="1" id="KW-0812">Transmembrane</keyword>
<dbReference type="InterPro" id="IPR014729">
    <property type="entry name" value="Rossmann-like_a/b/a_fold"/>
</dbReference>
<protein>
    <recommendedName>
        <fullName evidence="2">DUF218 domain-containing protein</fullName>
    </recommendedName>
</protein>
<keyword evidence="4" id="KW-1185">Reference proteome</keyword>
<evidence type="ECO:0000313" key="4">
    <source>
        <dbReference type="Proteomes" id="UP000626148"/>
    </source>
</evidence>
<name>A0A918KA73_9GAMM</name>
<dbReference type="InterPro" id="IPR003848">
    <property type="entry name" value="DUF218"/>
</dbReference>
<gene>
    <name evidence="3" type="ORF">GCM10007392_25190</name>
</gene>
<evidence type="ECO:0000259" key="2">
    <source>
        <dbReference type="Pfam" id="PF02698"/>
    </source>
</evidence>
<evidence type="ECO:0000256" key="1">
    <source>
        <dbReference type="SAM" id="Phobius"/>
    </source>
</evidence>